<dbReference type="RefSeq" id="WP_406699175.1">
    <property type="nucleotide sequence ID" value="NZ_CP155447.1"/>
</dbReference>
<proteinExistence type="predicted"/>
<organism evidence="2">
    <name type="scientific">Singulisphaera sp. Ch08</name>
    <dbReference type="NCBI Taxonomy" id="3120278"/>
    <lineage>
        <taxon>Bacteria</taxon>
        <taxon>Pseudomonadati</taxon>
        <taxon>Planctomycetota</taxon>
        <taxon>Planctomycetia</taxon>
        <taxon>Isosphaerales</taxon>
        <taxon>Isosphaeraceae</taxon>
        <taxon>Singulisphaera</taxon>
    </lineage>
</organism>
<reference evidence="2" key="1">
    <citation type="submission" date="2024-05" db="EMBL/GenBank/DDBJ databases">
        <title>Planctomycetes of the genus Singulisphaera possess chitinolytic capabilities.</title>
        <authorList>
            <person name="Ivanova A."/>
        </authorList>
    </citation>
    <scope>NUCLEOTIDE SEQUENCE</scope>
    <source>
        <strain evidence="2">Ch08T</strain>
    </source>
</reference>
<dbReference type="EMBL" id="CP155447">
    <property type="protein sequence ID" value="XBH06326.1"/>
    <property type="molecule type" value="Genomic_DNA"/>
</dbReference>
<accession>A0AAU7CMF6</accession>
<dbReference type="AlphaFoldDB" id="A0AAU7CMF6"/>
<protein>
    <recommendedName>
        <fullName evidence="3">Helix-turn-helix domain-containing protein</fullName>
    </recommendedName>
</protein>
<sequence length="98" mass="11221">MIMSTKSPQAPPPKVKRGRGRPKKVVSTAPTVFITGTEMARECGVNTVTLYKWVAEEYFPPQRCRPGACTRLWLRAHWDEFVSSGLWPEDAWKTLDER</sequence>
<evidence type="ECO:0008006" key="3">
    <source>
        <dbReference type="Google" id="ProtNLM"/>
    </source>
</evidence>
<name>A0AAU7CMF6_9BACT</name>
<feature type="compositionally biased region" description="Basic residues" evidence="1">
    <location>
        <begin position="14"/>
        <end position="24"/>
    </location>
</feature>
<feature type="region of interest" description="Disordered" evidence="1">
    <location>
        <begin position="1"/>
        <end position="24"/>
    </location>
</feature>
<gene>
    <name evidence="2" type="ORF">V5E97_09890</name>
</gene>
<evidence type="ECO:0000313" key="2">
    <source>
        <dbReference type="EMBL" id="XBH06326.1"/>
    </source>
</evidence>
<evidence type="ECO:0000256" key="1">
    <source>
        <dbReference type="SAM" id="MobiDB-lite"/>
    </source>
</evidence>